<reference evidence="5" key="1">
    <citation type="submission" date="2023-07" db="EMBL/GenBank/DDBJ databases">
        <title>30 novel species of actinomycetes from the DSMZ collection.</title>
        <authorList>
            <person name="Nouioui I."/>
        </authorList>
    </citation>
    <scope>NUCLEOTIDE SEQUENCE [LARGE SCALE GENOMIC DNA]</scope>
    <source>
        <strain evidence="5">DSM 42041</strain>
    </source>
</reference>
<name>A0ABU2NQH4_9ACTN</name>
<dbReference type="InterPro" id="IPR001075">
    <property type="entry name" value="NIF_FeS_clus_asmbl_NifU_C"/>
</dbReference>
<accession>A0ABU2NQH4</accession>
<evidence type="ECO:0000256" key="2">
    <source>
        <dbReference type="SAM" id="MobiDB-lite"/>
    </source>
</evidence>
<keyword evidence="5" id="KW-1185">Reference proteome</keyword>
<feature type="region of interest" description="Disordered" evidence="2">
    <location>
        <begin position="1"/>
        <end position="35"/>
    </location>
</feature>
<dbReference type="InterPro" id="IPR034904">
    <property type="entry name" value="FSCA_dom_sf"/>
</dbReference>
<dbReference type="Pfam" id="PF01106">
    <property type="entry name" value="NifU"/>
    <property type="match status" value="1"/>
</dbReference>
<comment type="caution">
    <text evidence="4">The sequence shown here is derived from an EMBL/GenBank/DDBJ whole genome shotgun (WGS) entry which is preliminary data.</text>
</comment>
<proteinExistence type="predicted"/>
<feature type="compositionally biased region" description="Low complexity" evidence="2">
    <location>
        <begin position="12"/>
        <end position="22"/>
    </location>
</feature>
<evidence type="ECO:0000313" key="4">
    <source>
        <dbReference type="EMBL" id="MDT0378272.1"/>
    </source>
</evidence>
<feature type="domain" description="NIF system FeS cluster assembly NifU C-terminal" evidence="3">
    <location>
        <begin position="120"/>
        <end position="182"/>
    </location>
</feature>
<sequence>MGDACCGGGAASGTAPPAGTTGAPPPVPPAVPTGRLDDAAVGERLARADDLLGRVEGVAGPTTEAAVAAVQTLAEIYGEALARVLDLAGEELRARMGADELLAHLMVLHELHPEPVEARVAAAVERVRPGVQEHGGDVELVGIDGTVATVRLQAKGCGTSAATLEDAVREAVLGVAPELTEVRRAPAGGGSDQAFVPLDTLTVARPPSVTAGERT</sequence>
<protein>
    <submittedName>
        <fullName evidence="4">NifU family protein</fullName>
    </submittedName>
</protein>
<organism evidence="4 5">
    <name type="scientific">Streptomyces hazeniae</name>
    <dbReference type="NCBI Taxonomy" id="3075538"/>
    <lineage>
        <taxon>Bacteria</taxon>
        <taxon>Bacillati</taxon>
        <taxon>Actinomycetota</taxon>
        <taxon>Actinomycetes</taxon>
        <taxon>Kitasatosporales</taxon>
        <taxon>Streptomycetaceae</taxon>
        <taxon>Streptomyces</taxon>
    </lineage>
</organism>
<evidence type="ECO:0000313" key="5">
    <source>
        <dbReference type="Proteomes" id="UP001183414"/>
    </source>
</evidence>
<dbReference type="EMBL" id="JAVREQ010000003">
    <property type="protein sequence ID" value="MDT0378272.1"/>
    <property type="molecule type" value="Genomic_DNA"/>
</dbReference>
<dbReference type="Proteomes" id="UP001183414">
    <property type="component" value="Unassembled WGS sequence"/>
</dbReference>
<dbReference type="RefSeq" id="WP_311672179.1">
    <property type="nucleotide sequence ID" value="NZ_JAVREQ010000003.1"/>
</dbReference>
<dbReference type="Gene3D" id="3.30.300.130">
    <property type="entry name" value="Fe-S cluster assembly (FSCA)"/>
    <property type="match status" value="1"/>
</dbReference>
<feature type="compositionally biased region" description="Gly residues" evidence="2">
    <location>
        <begin position="1"/>
        <end position="11"/>
    </location>
</feature>
<evidence type="ECO:0000256" key="1">
    <source>
        <dbReference type="ARBA" id="ARBA00049958"/>
    </source>
</evidence>
<dbReference type="SUPFAM" id="SSF117916">
    <property type="entry name" value="Fe-S cluster assembly (FSCA) domain-like"/>
    <property type="match status" value="1"/>
</dbReference>
<comment type="function">
    <text evidence="1">May be involved in the formation or repair of [Fe-S] clusters present in iron-sulfur proteins.</text>
</comment>
<evidence type="ECO:0000259" key="3">
    <source>
        <dbReference type="Pfam" id="PF01106"/>
    </source>
</evidence>
<gene>
    <name evidence="4" type="ORF">RM572_05700</name>
</gene>